<dbReference type="AlphaFoldDB" id="A0AAN6UUC3"/>
<organism evidence="2 3">
    <name type="scientific">Trichocladium antarcticum</name>
    <dbReference type="NCBI Taxonomy" id="1450529"/>
    <lineage>
        <taxon>Eukaryota</taxon>
        <taxon>Fungi</taxon>
        <taxon>Dikarya</taxon>
        <taxon>Ascomycota</taxon>
        <taxon>Pezizomycotina</taxon>
        <taxon>Sordariomycetes</taxon>
        <taxon>Sordariomycetidae</taxon>
        <taxon>Sordariales</taxon>
        <taxon>Chaetomiaceae</taxon>
        <taxon>Trichocladium</taxon>
    </lineage>
</organism>
<evidence type="ECO:0000313" key="2">
    <source>
        <dbReference type="EMBL" id="KAK4138971.1"/>
    </source>
</evidence>
<dbReference type="PANTHER" id="PTHR42080:SF3">
    <property type="entry name" value="SRR1-LIKE DOMAIN-CONTAINING PROTEIN"/>
    <property type="match status" value="1"/>
</dbReference>
<name>A0AAN6UUC3_9PEZI</name>
<gene>
    <name evidence="2" type="ORF">BT67DRAFT_453460</name>
</gene>
<comment type="caution">
    <text evidence="2">The sequence shown here is derived from an EMBL/GenBank/DDBJ whole genome shotgun (WGS) entry which is preliminary data.</text>
</comment>
<protein>
    <recommendedName>
        <fullName evidence="4">SRR1-like domain-containing protein</fullName>
    </recommendedName>
</protein>
<reference evidence="2" key="2">
    <citation type="submission" date="2023-05" db="EMBL/GenBank/DDBJ databases">
        <authorList>
            <consortium name="Lawrence Berkeley National Laboratory"/>
            <person name="Steindorff A."/>
            <person name="Hensen N."/>
            <person name="Bonometti L."/>
            <person name="Westerberg I."/>
            <person name="Brannstrom I.O."/>
            <person name="Guillou S."/>
            <person name="Cros-Aarteil S."/>
            <person name="Calhoun S."/>
            <person name="Haridas S."/>
            <person name="Kuo A."/>
            <person name="Mondo S."/>
            <person name="Pangilinan J."/>
            <person name="Riley R."/>
            <person name="Labutti K."/>
            <person name="Andreopoulos B."/>
            <person name="Lipzen A."/>
            <person name="Chen C."/>
            <person name="Yanf M."/>
            <person name="Daum C."/>
            <person name="Ng V."/>
            <person name="Clum A."/>
            <person name="Ohm R."/>
            <person name="Martin F."/>
            <person name="Silar P."/>
            <person name="Natvig D."/>
            <person name="Lalanne C."/>
            <person name="Gautier V."/>
            <person name="Ament-Velasquez S.L."/>
            <person name="Kruys A."/>
            <person name="Hutchinson M.I."/>
            <person name="Powell A.J."/>
            <person name="Barry K."/>
            <person name="Miller A.N."/>
            <person name="Grigoriev I.V."/>
            <person name="Debuchy R."/>
            <person name="Gladieux P."/>
            <person name="Thoren M.H."/>
            <person name="Johannesson H."/>
        </authorList>
    </citation>
    <scope>NUCLEOTIDE SEQUENCE</scope>
    <source>
        <strain evidence="2">CBS 123565</strain>
    </source>
</reference>
<sequence length="404" mass="45618">MAESEPSENGISNYIWPPEGENSAPSDTSSSDDLYDLDDSEIWHTRDMEMTDLTGRSLLFHYETDCHLPPLDPDDEQANTADSQFEMIAIKPCPEYRTIQRMRREMNIPDAPERNAVANSRAFLSVGVQHFMWAKSFPRSPLNVNRERLRSRYDEWKLGWERDVYFAQLWAIVDAVRLPPNTAKIVGFGCGTVPVPSILSMERSTDSVQTALMGMFRDRLRAENGYDVPCFVQDRGYQNIGMEAHPMEIVQILDDPGGFLQVDETTIVIAIRPDIPVRQIITDIARPAVMIWRPIDICDPETERNDPAALRVQRMISEEYRQVDLPPRNILGRFAMYVRKSETGLPPVEKDVGNDQGTASTVDGGATKPSSMPSNYLKHLSRGINGGPAESLYIPDPMDADPER</sequence>
<evidence type="ECO:0000313" key="3">
    <source>
        <dbReference type="Proteomes" id="UP001304895"/>
    </source>
</evidence>
<dbReference type="EMBL" id="MU853401">
    <property type="protein sequence ID" value="KAK4138971.1"/>
    <property type="molecule type" value="Genomic_DNA"/>
</dbReference>
<proteinExistence type="predicted"/>
<reference evidence="2" key="1">
    <citation type="journal article" date="2023" name="Mol. Phylogenet. Evol.">
        <title>Genome-scale phylogeny and comparative genomics of the fungal order Sordariales.</title>
        <authorList>
            <person name="Hensen N."/>
            <person name="Bonometti L."/>
            <person name="Westerberg I."/>
            <person name="Brannstrom I.O."/>
            <person name="Guillou S."/>
            <person name="Cros-Aarteil S."/>
            <person name="Calhoun S."/>
            <person name="Haridas S."/>
            <person name="Kuo A."/>
            <person name="Mondo S."/>
            <person name="Pangilinan J."/>
            <person name="Riley R."/>
            <person name="LaButti K."/>
            <person name="Andreopoulos B."/>
            <person name="Lipzen A."/>
            <person name="Chen C."/>
            <person name="Yan M."/>
            <person name="Daum C."/>
            <person name="Ng V."/>
            <person name="Clum A."/>
            <person name="Steindorff A."/>
            <person name="Ohm R.A."/>
            <person name="Martin F."/>
            <person name="Silar P."/>
            <person name="Natvig D.O."/>
            <person name="Lalanne C."/>
            <person name="Gautier V."/>
            <person name="Ament-Velasquez S.L."/>
            <person name="Kruys A."/>
            <person name="Hutchinson M.I."/>
            <person name="Powell A.J."/>
            <person name="Barry K."/>
            <person name="Miller A.N."/>
            <person name="Grigoriev I.V."/>
            <person name="Debuchy R."/>
            <person name="Gladieux P."/>
            <person name="Hiltunen Thoren M."/>
            <person name="Johannesson H."/>
        </authorList>
    </citation>
    <scope>NUCLEOTIDE SEQUENCE</scope>
    <source>
        <strain evidence="2">CBS 123565</strain>
    </source>
</reference>
<feature type="region of interest" description="Disordered" evidence="1">
    <location>
        <begin position="1"/>
        <end position="33"/>
    </location>
</feature>
<accession>A0AAN6UUC3</accession>
<dbReference type="Proteomes" id="UP001304895">
    <property type="component" value="Unassembled WGS sequence"/>
</dbReference>
<evidence type="ECO:0000256" key="1">
    <source>
        <dbReference type="SAM" id="MobiDB-lite"/>
    </source>
</evidence>
<evidence type="ECO:0008006" key="4">
    <source>
        <dbReference type="Google" id="ProtNLM"/>
    </source>
</evidence>
<keyword evidence="3" id="KW-1185">Reference proteome</keyword>
<feature type="region of interest" description="Disordered" evidence="1">
    <location>
        <begin position="345"/>
        <end position="404"/>
    </location>
</feature>
<dbReference type="PANTHER" id="PTHR42080">
    <property type="entry name" value="SRR1 DOMAIN-CONTAINING PROTEIN"/>
    <property type="match status" value="1"/>
</dbReference>